<evidence type="ECO:0000256" key="3">
    <source>
        <dbReference type="ARBA" id="ARBA00023157"/>
    </source>
</evidence>
<dbReference type="SUPFAM" id="SSF52833">
    <property type="entry name" value="Thioredoxin-like"/>
    <property type="match status" value="1"/>
</dbReference>
<dbReference type="PANTHER" id="PTHR45663:SF22">
    <property type="entry name" value="THIOREDOXIN X, CHLOROPLASTIC"/>
    <property type="match status" value="1"/>
</dbReference>
<keyword evidence="1" id="KW-0813">Transport</keyword>
<keyword evidence="4" id="KW-0676">Redox-active center</keyword>
<evidence type="ECO:0000256" key="4">
    <source>
        <dbReference type="ARBA" id="ARBA00023284"/>
    </source>
</evidence>
<dbReference type="AlphaFoldDB" id="A0AAE0FC18"/>
<keyword evidence="7" id="KW-1185">Reference proteome</keyword>
<evidence type="ECO:0000313" key="6">
    <source>
        <dbReference type="EMBL" id="KAK3256626.1"/>
    </source>
</evidence>
<evidence type="ECO:0000256" key="1">
    <source>
        <dbReference type="ARBA" id="ARBA00022448"/>
    </source>
</evidence>
<dbReference type="InterPro" id="IPR013766">
    <property type="entry name" value="Thioredoxin_domain"/>
</dbReference>
<accession>A0AAE0FC18</accession>
<dbReference type="Pfam" id="PF00085">
    <property type="entry name" value="Thioredoxin"/>
    <property type="match status" value="1"/>
</dbReference>
<sequence length="183" mass="19975">MQVLSTTTSVTHPCASRQNVHQAKGRCSVAVPFSGNKRIDRSARFGSLPSELRASGLRFSAKLCKKKSHTVCGIVPNIVEAEWETEVLQADVPVLVDFWATWCGPCKLMAMVVEGIQKDYGDALKVVKIETDPNPALVEQLGVYGLPTLIVFKNGQMVEGSKREGAMNKAKVMAYLEEHGVSK</sequence>
<dbReference type="FunFam" id="3.40.30.10:FF:000001">
    <property type="entry name" value="Thioredoxin"/>
    <property type="match status" value="1"/>
</dbReference>
<evidence type="ECO:0000259" key="5">
    <source>
        <dbReference type="PROSITE" id="PS51352"/>
    </source>
</evidence>
<dbReference type="PROSITE" id="PS00194">
    <property type="entry name" value="THIOREDOXIN_1"/>
    <property type="match status" value="1"/>
</dbReference>
<protein>
    <recommendedName>
        <fullName evidence="5">Thioredoxin domain-containing protein</fullName>
    </recommendedName>
</protein>
<name>A0AAE0FC18_9CHLO</name>
<keyword evidence="2" id="KW-0249">Electron transport</keyword>
<keyword evidence="3" id="KW-1015">Disulfide bond</keyword>
<dbReference type="InterPro" id="IPR036249">
    <property type="entry name" value="Thioredoxin-like_sf"/>
</dbReference>
<dbReference type="GO" id="GO:0005737">
    <property type="term" value="C:cytoplasm"/>
    <property type="evidence" value="ECO:0007669"/>
    <property type="project" value="TreeGrafter"/>
</dbReference>
<organism evidence="6 7">
    <name type="scientific">Cymbomonas tetramitiformis</name>
    <dbReference type="NCBI Taxonomy" id="36881"/>
    <lineage>
        <taxon>Eukaryota</taxon>
        <taxon>Viridiplantae</taxon>
        <taxon>Chlorophyta</taxon>
        <taxon>Pyramimonadophyceae</taxon>
        <taxon>Pyramimonadales</taxon>
        <taxon>Pyramimonadaceae</taxon>
        <taxon>Cymbomonas</taxon>
    </lineage>
</organism>
<gene>
    <name evidence="6" type="ORF">CYMTET_34243</name>
</gene>
<reference evidence="6 7" key="1">
    <citation type="journal article" date="2015" name="Genome Biol. Evol.">
        <title>Comparative Genomics of a Bacterivorous Green Alga Reveals Evolutionary Causalities and Consequences of Phago-Mixotrophic Mode of Nutrition.</title>
        <authorList>
            <person name="Burns J.A."/>
            <person name="Paasch A."/>
            <person name="Narechania A."/>
            <person name="Kim E."/>
        </authorList>
    </citation>
    <scope>NUCLEOTIDE SEQUENCE [LARGE SCALE GENOMIC DNA]</scope>
    <source>
        <strain evidence="6 7">PLY_AMNH</strain>
    </source>
</reference>
<evidence type="ECO:0000313" key="7">
    <source>
        <dbReference type="Proteomes" id="UP001190700"/>
    </source>
</evidence>
<dbReference type="Proteomes" id="UP001190700">
    <property type="component" value="Unassembled WGS sequence"/>
</dbReference>
<feature type="domain" description="Thioredoxin" evidence="5">
    <location>
        <begin position="69"/>
        <end position="181"/>
    </location>
</feature>
<dbReference type="PANTHER" id="PTHR45663">
    <property type="entry name" value="GEO12009P1"/>
    <property type="match status" value="1"/>
</dbReference>
<dbReference type="InterPro" id="IPR017937">
    <property type="entry name" value="Thioredoxin_CS"/>
</dbReference>
<comment type="caution">
    <text evidence="6">The sequence shown here is derived from an EMBL/GenBank/DDBJ whole genome shotgun (WGS) entry which is preliminary data.</text>
</comment>
<dbReference type="Gene3D" id="3.40.30.10">
    <property type="entry name" value="Glutaredoxin"/>
    <property type="match status" value="1"/>
</dbReference>
<dbReference type="GO" id="GO:0015035">
    <property type="term" value="F:protein-disulfide reductase activity"/>
    <property type="evidence" value="ECO:0007669"/>
    <property type="project" value="TreeGrafter"/>
</dbReference>
<dbReference type="EMBL" id="LGRX02021480">
    <property type="protein sequence ID" value="KAK3256626.1"/>
    <property type="molecule type" value="Genomic_DNA"/>
</dbReference>
<proteinExistence type="predicted"/>
<dbReference type="PRINTS" id="PR00421">
    <property type="entry name" value="THIOREDOXIN"/>
</dbReference>
<dbReference type="PROSITE" id="PS51352">
    <property type="entry name" value="THIOREDOXIN_2"/>
    <property type="match status" value="1"/>
</dbReference>
<dbReference type="CDD" id="cd02947">
    <property type="entry name" value="TRX_family"/>
    <property type="match status" value="1"/>
</dbReference>
<evidence type="ECO:0000256" key="2">
    <source>
        <dbReference type="ARBA" id="ARBA00022982"/>
    </source>
</evidence>